<proteinExistence type="predicted"/>
<feature type="non-terminal residue" evidence="1">
    <location>
        <position position="1"/>
    </location>
</feature>
<reference evidence="1 2" key="1">
    <citation type="submission" date="2019-09" db="EMBL/GenBank/DDBJ databases">
        <title>H2 Metabolism Revealed by Metagenomic Analysis in Subglacial Sediment of East Antarctica.</title>
        <authorList>
            <person name="Yang Z."/>
            <person name="Zhang Y."/>
            <person name="Lv Y."/>
            <person name="Yan W."/>
            <person name="Xiao X."/>
            <person name="Sun B."/>
            <person name="Ma H."/>
        </authorList>
    </citation>
    <scope>NUCLEOTIDE SEQUENCE [LARGE SCALE GENOMIC DNA]</scope>
    <source>
        <strain evidence="1">Bin2_2</strain>
    </source>
</reference>
<evidence type="ECO:0000313" key="2">
    <source>
        <dbReference type="Proteomes" id="UP000483432"/>
    </source>
</evidence>
<dbReference type="InterPro" id="IPR023214">
    <property type="entry name" value="HAD_sf"/>
</dbReference>
<sequence>LTNSWFYSDSHNDLPLLEKVRHPIAVDPDSTLQAHALQKGWPVISLRPE</sequence>
<dbReference type="Proteomes" id="UP000483432">
    <property type="component" value="Unassembled WGS sequence"/>
</dbReference>
<dbReference type="EMBL" id="JAAFGW010000256">
    <property type="protein sequence ID" value="NDP49361.1"/>
    <property type="molecule type" value="Genomic_DNA"/>
</dbReference>
<dbReference type="SUPFAM" id="SSF56784">
    <property type="entry name" value="HAD-like"/>
    <property type="match status" value="1"/>
</dbReference>
<keyword evidence="1" id="KW-0378">Hydrolase</keyword>
<gene>
    <name evidence="1" type="ORF">GZ085_13445</name>
</gene>
<dbReference type="AlphaFoldDB" id="A0A7C9TAT0"/>
<dbReference type="GO" id="GO:0016787">
    <property type="term" value="F:hydrolase activity"/>
    <property type="evidence" value="ECO:0007669"/>
    <property type="project" value="UniProtKB-KW"/>
</dbReference>
<accession>A0A7C9TAT0</accession>
<dbReference type="InterPro" id="IPR036412">
    <property type="entry name" value="HAD-like_sf"/>
</dbReference>
<protein>
    <submittedName>
        <fullName evidence="1">HAD-IB family hydrolase</fullName>
    </submittedName>
</protein>
<name>A0A7C9TAT0_9PROT</name>
<organism evidence="1 2">
    <name type="scientific">Sulfuriferula multivorans</name>
    <dbReference type="NCBI Taxonomy" id="1559896"/>
    <lineage>
        <taxon>Bacteria</taxon>
        <taxon>Pseudomonadati</taxon>
        <taxon>Pseudomonadota</taxon>
        <taxon>Betaproteobacteria</taxon>
        <taxon>Nitrosomonadales</taxon>
        <taxon>Sulfuricellaceae</taxon>
        <taxon>Sulfuriferula</taxon>
    </lineage>
</organism>
<dbReference type="Gene3D" id="3.40.50.1000">
    <property type="entry name" value="HAD superfamily/HAD-like"/>
    <property type="match status" value="1"/>
</dbReference>
<evidence type="ECO:0000313" key="1">
    <source>
        <dbReference type="EMBL" id="NDP49361.1"/>
    </source>
</evidence>
<comment type="caution">
    <text evidence="1">The sequence shown here is derived from an EMBL/GenBank/DDBJ whole genome shotgun (WGS) entry which is preliminary data.</text>
</comment>